<evidence type="ECO:0000256" key="1">
    <source>
        <dbReference type="SAM" id="MobiDB-lite"/>
    </source>
</evidence>
<feature type="compositionally biased region" description="Polar residues" evidence="1">
    <location>
        <begin position="219"/>
        <end position="250"/>
    </location>
</feature>
<feature type="compositionally biased region" description="Basic residues" evidence="1">
    <location>
        <begin position="1"/>
        <end position="10"/>
    </location>
</feature>
<feature type="region of interest" description="Disordered" evidence="1">
    <location>
        <begin position="209"/>
        <end position="250"/>
    </location>
</feature>
<dbReference type="Proteomes" id="UP000750711">
    <property type="component" value="Unassembled WGS sequence"/>
</dbReference>
<comment type="caution">
    <text evidence="2">The sequence shown here is derived from an EMBL/GenBank/DDBJ whole genome shotgun (WGS) entry which is preliminary data.</text>
</comment>
<accession>A0A9P8RLB6</accession>
<evidence type="ECO:0000313" key="3">
    <source>
        <dbReference type="Proteomes" id="UP000750711"/>
    </source>
</evidence>
<gene>
    <name evidence="2" type="ORF">GP486_005946</name>
</gene>
<dbReference type="EMBL" id="JAGHQM010001218">
    <property type="protein sequence ID" value="KAH0556118.1"/>
    <property type="molecule type" value="Genomic_DNA"/>
</dbReference>
<name>A0A9P8RLB6_9PEZI</name>
<dbReference type="AlphaFoldDB" id="A0A9P8RLB6"/>
<proteinExistence type="predicted"/>
<feature type="region of interest" description="Disordered" evidence="1">
    <location>
        <begin position="1"/>
        <end position="58"/>
    </location>
</feature>
<feature type="compositionally biased region" description="Pro residues" evidence="1">
    <location>
        <begin position="28"/>
        <end position="42"/>
    </location>
</feature>
<keyword evidence="3" id="KW-1185">Reference proteome</keyword>
<protein>
    <submittedName>
        <fullName evidence="2">Uncharacterized protein</fullName>
    </submittedName>
</protein>
<sequence length="250" mass="28467">MALFSKKGKLQKKEAIPTNVHHNGPVQPSSPAPCLNPCPPQPVQYLALDPPPRTDRQHRQYPQWQANPEWGRSQPSFHFKSGPMLATRSYFPLKHNQSEYPSRRNNAKWNSTSNIPSMMVSQPQSMNDIADEWQQQRTEYFSQEAALTDLISNKFNSVITLIDGENFSGDEEDLGVYTTRSILANIFRQVNAHVSQWSMETPTLGLEVEEPQEQGQHRGVQTSPRLSRAQITLQRQTSTRIQGSRHTYLG</sequence>
<reference evidence="2" key="1">
    <citation type="submission" date="2021-03" db="EMBL/GenBank/DDBJ databases">
        <title>Comparative genomics and phylogenomic investigation of the class Geoglossomycetes provide insights into ecological specialization and systematics.</title>
        <authorList>
            <person name="Melie T."/>
            <person name="Pirro S."/>
            <person name="Miller A.N."/>
            <person name="Quandt A."/>
        </authorList>
    </citation>
    <scope>NUCLEOTIDE SEQUENCE</scope>
    <source>
        <strain evidence="2">CAQ_001_2017</strain>
    </source>
</reference>
<organism evidence="2 3">
    <name type="scientific">Trichoglossum hirsutum</name>
    <dbReference type="NCBI Taxonomy" id="265104"/>
    <lineage>
        <taxon>Eukaryota</taxon>
        <taxon>Fungi</taxon>
        <taxon>Dikarya</taxon>
        <taxon>Ascomycota</taxon>
        <taxon>Pezizomycotina</taxon>
        <taxon>Geoglossomycetes</taxon>
        <taxon>Geoglossales</taxon>
        <taxon>Geoglossaceae</taxon>
        <taxon>Trichoglossum</taxon>
    </lineage>
</organism>
<evidence type="ECO:0000313" key="2">
    <source>
        <dbReference type="EMBL" id="KAH0556118.1"/>
    </source>
</evidence>